<dbReference type="AlphaFoldDB" id="A0A918TGC0"/>
<dbReference type="InterPro" id="IPR012340">
    <property type="entry name" value="NA-bd_OB-fold"/>
</dbReference>
<name>A0A918TGC0_9BACT</name>
<dbReference type="EMBL" id="BMXI01000003">
    <property type="protein sequence ID" value="GHC45550.1"/>
    <property type="molecule type" value="Genomic_DNA"/>
</dbReference>
<comment type="caution">
    <text evidence="1">The sequence shown here is derived from an EMBL/GenBank/DDBJ whole genome shotgun (WGS) entry which is preliminary data.</text>
</comment>
<protein>
    <recommendedName>
        <fullName evidence="3">Translation initiation factor IF-1</fullName>
    </recommendedName>
</protein>
<proteinExistence type="predicted"/>
<organism evidence="1 2">
    <name type="scientific">Roseibacillus persicicus</name>
    <dbReference type="NCBI Taxonomy" id="454148"/>
    <lineage>
        <taxon>Bacteria</taxon>
        <taxon>Pseudomonadati</taxon>
        <taxon>Verrucomicrobiota</taxon>
        <taxon>Verrucomicrobiia</taxon>
        <taxon>Verrucomicrobiales</taxon>
        <taxon>Verrucomicrobiaceae</taxon>
        <taxon>Roseibacillus</taxon>
    </lineage>
</organism>
<keyword evidence="2" id="KW-1185">Reference proteome</keyword>
<dbReference type="RefSeq" id="WP_189567677.1">
    <property type="nucleotide sequence ID" value="NZ_BMXI01000003.1"/>
</dbReference>
<gene>
    <name evidence="1" type="ORF">GCM10007100_08640</name>
</gene>
<accession>A0A918TGC0</accession>
<reference evidence="1" key="2">
    <citation type="submission" date="2020-09" db="EMBL/GenBank/DDBJ databases">
        <authorList>
            <person name="Sun Q."/>
            <person name="Kim S."/>
        </authorList>
    </citation>
    <scope>NUCLEOTIDE SEQUENCE</scope>
    <source>
        <strain evidence="1">KCTC 12988</strain>
    </source>
</reference>
<evidence type="ECO:0008006" key="3">
    <source>
        <dbReference type="Google" id="ProtNLM"/>
    </source>
</evidence>
<dbReference type="Gene3D" id="2.40.50.140">
    <property type="entry name" value="Nucleic acid-binding proteins"/>
    <property type="match status" value="1"/>
</dbReference>
<sequence>MPTEPIVTTATVTEERDERTVYLALRNGKITLGHLAKAGLPLRPQLKPGAEVQVEMTSFDFEKARIVAVLKEAETNS</sequence>
<evidence type="ECO:0000313" key="1">
    <source>
        <dbReference type="EMBL" id="GHC45550.1"/>
    </source>
</evidence>
<evidence type="ECO:0000313" key="2">
    <source>
        <dbReference type="Proteomes" id="UP000644507"/>
    </source>
</evidence>
<reference evidence="1" key="1">
    <citation type="journal article" date="2014" name="Int. J. Syst. Evol. Microbiol.">
        <title>Complete genome sequence of Corynebacterium casei LMG S-19264T (=DSM 44701T), isolated from a smear-ripened cheese.</title>
        <authorList>
            <consortium name="US DOE Joint Genome Institute (JGI-PGF)"/>
            <person name="Walter F."/>
            <person name="Albersmeier A."/>
            <person name="Kalinowski J."/>
            <person name="Ruckert C."/>
        </authorList>
    </citation>
    <scope>NUCLEOTIDE SEQUENCE</scope>
    <source>
        <strain evidence="1">KCTC 12988</strain>
    </source>
</reference>
<dbReference type="Proteomes" id="UP000644507">
    <property type="component" value="Unassembled WGS sequence"/>
</dbReference>